<dbReference type="InterPro" id="IPR001792">
    <property type="entry name" value="Acylphosphatase-like_dom"/>
</dbReference>
<keyword evidence="4 7" id="KW-0378">Hydrolase</keyword>
<protein>
    <recommendedName>
        <fullName evidence="2 4">acylphosphatase</fullName>
        <ecNumber evidence="2 4">3.6.1.7</ecNumber>
    </recommendedName>
</protein>
<dbReference type="Gene3D" id="3.30.70.100">
    <property type="match status" value="1"/>
</dbReference>
<feature type="active site" evidence="4">
    <location>
        <position position="18"/>
    </location>
</feature>
<dbReference type="PANTHER" id="PTHR47268">
    <property type="entry name" value="ACYLPHOSPHATASE"/>
    <property type="match status" value="1"/>
</dbReference>
<evidence type="ECO:0000256" key="3">
    <source>
        <dbReference type="ARBA" id="ARBA00047645"/>
    </source>
</evidence>
<evidence type="ECO:0000259" key="6">
    <source>
        <dbReference type="PROSITE" id="PS51160"/>
    </source>
</evidence>
<dbReference type="PROSITE" id="PS51160">
    <property type="entry name" value="ACYLPHOSPHATASE_3"/>
    <property type="match status" value="1"/>
</dbReference>
<comment type="catalytic activity">
    <reaction evidence="3 4">
        <text>an acyl phosphate + H2O = a carboxylate + phosphate + H(+)</text>
        <dbReference type="Rhea" id="RHEA:14965"/>
        <dbReference type="ChEBI" id="CHEBI:15377"/>
        <dbReference type="ChEBI" id="CHEBI:15378"/>
        <dbReference type="ChEBI" id="CHEBI:29067"/>
        <dbReference type="ChEBI" id="CHEBI:43474"/>
        <dbReference type="ChEBI" id="CHEBI:59918"/>
        <dbReference type="EC" id="3.6.1.7"/>
    </reaction>
</comment>
<evidence type="ECO:0000313" key="8">
    <source>
        <dbReference type="Proteomes" id="UP000582837"/>
    </source>
</evidence>
<evidence type="ECO:0000256" key="2">
    <source>
        <dbReference type="ARBA" id="ARBA00012150"/>
    </source>
</evidence>
<evidence type="ECO:0000256" key="4">
    <source>
        <dbReference type="PROSITE-ProRule" id="PRU00520"/>
    </source>
</evidence>
<dbReference type="AlphaFoldDB" id="A0A841GZX3"/>
<dbReference type="PANTHER" id="PTHR47268:SF4">
    <property type="entry name" value="ACYLPHOSPHATASE"/>
    <property type="match status" value="1"/>
</dbReference>
<dbReference type="Pfam" id="PF00708">
    <property type="entry name" value="Acylphosphatase"/>
    <property type="match status" value="1"/>
</dbReference>
<dbReference type="InterPro" id="IPR017968">
    <property type="entry name" value="Acylphosphatase_CS"/>
</dbReference>
<reference evidence="7 8" key="1">
    <citation type="submission" date="2020-08" db="EMBL/GenBank/DDBJ databases">
        <title>Genomic Encyclopedia of Type Strains, Phase IV (KMG-IV): sequencing the most valuable type-strain genomes for metagenomic binning, comparative biology and taxonomic classification.</title>
        <authorList>
            <person name="Goeker M."/>
        </authorList>
    </citation>
    <scope>NUCLEOTIDE SEQUENCE [LARGE SCALE GENOMIC DNA]</scope>
    <source>
        <strain evidence="7 8">DSM 29007</strain>
    </source>
</reference>
<feature type="active site" evidence="4">
    <location>
        <position position="36"/>
    </location>
</feature>
<feature type="domain" description="Acylphosphatase-like" evidence="6">
    <location>
        <begin position="3"/>
        <end position="91"/>
    </location>
</feature>
<dbReference type="GO" id="GO:0003998">
    <property type="term" value="F:acylphosphatase activity"/>
    <property type="evidence" value="ECO:0007669"/>
    <property type="project" value="UniProtKB-EC"/>
</dbReference>
<evidence type="ECO:0000256" key="1">
    <source>
        <dbReference type="ARBA" id="ARBA00005614"/>
    </source>
</evidence>
<dbReference type="InterPro" id="IPR036046">
    <property type="entry name" value="Acylphosphatase-like_dom_sf"/>
</dbReference>
<accession>A0A841GZX3</accession>
<comment type="similarity">
    <text evidence="1 5">Belongs to the acylphosphatase family.</text>
</comment>
<keyword evidence="8" id="KW-1185">Reference proteome</keyword>
<comment type="caution">
    <text evidence="7">The sequence shown here is derived from an EMBL/GenBank/DDBJ whole genome shotgun (WGS) entry which is preliminary data.</text>
</comment>
<dbReference type="SUPFAM" id="SSF54975">
    <property type="entry name" value="Acylphosphatase/BLUF domain-like"/>
    <property type="match status" value="1"/>
</dbReference>
<gene>
    <name evidence="7" type="ORF">HNQ61_002888</name>
</gene>
<dbReference type="EMBL" id="JACHIA010000007">
    <property type="protein sequence ID" value="MBB6071264.1"/>
    <property type="molecule type" value="Genomic_DNA"/>
</dbReference>
<proteinExistence type="inferred from homology"/>
<organism evidence="7 8">
    <name type="scientific">Longimicrobium terrae</name>
    <dbReference type="NCBI Taxonomy" id="1639882"/>
    <lineage>
        <taxon>Bacteria</taxon>
        <taxon>Pseudomonadati</taxon>
        <taxon>Gemmatimonadota</taxon>
        <taxon>Longimicrobiia</taxon>
        <taxon>Longimicrobiales</taxon>
        <taxon>Longimicrobiaceae</taxon>
        <taxon>Longimicrobium</taxon>
    </lineage>
</organism>
<dbReference type="PROSITE" id="PS00150">
    <property type="entry name" value="ACYLPHOSPHATASE_1"/>
    <property type="match status" value="1"/>
</dbReference>
<evidence type="ECO:0000256" key="5">
    <source>
        <dbReference type="RuleBase" id="RU004168"/>
    </source>
</evidence>
<dbReference type="Proteomes" id="UP000582837">
    <property type="component" value="Unassembled WGS sequence"/>
</dbReference>
<sequence length="91" mass="9763">MAEAGYRVTGRVQGVGFRWWTRSLATRLGVTGTVRNMPDGAVVVHARGSDEQLASFHVELGKGPFGSRVTAVEPLPFSADGFADGEFVIVR</sequence>
<evidence type="ECO:0000313" key="7">
    <source>
        <dbReference type="EMBL" id="MBB6071264.1"/>
    </source>
</evidence>
<dbReference type="InterPro" id="IPR020456">
    <property type="entry name" value="Acylphosphatase"/>
</dbReference>
<name>A0A841GZX3_9BACT</name>
<dbReference type="PRINTS" id="PR00112">
    <property type="entry name" value="ACYLPHPHTASE"/>
</dbReference>
<dbReference type="RefSeq" id="WP_170033997.1">
    <property type="nucleotide sequence ID" value="NZ_JABDTL010000001.1"/>
</dbReference>
<dbReference type="EC" id="3.6.1.7" evidence="2 4"/>